<accession>A0A2P2NSV7</accession>
<protein>
    <submittedName>
        <fullName evidence="1">Uncharacterized protein</fullName>
    </submittedName>
</protein>
<dbReference type="EMBL" id="GGEC01065030">
    <property type="protein sequence ID" value="MBX45514.1"/>
    <property type="molecule type" value="Transcribed_RNA"/>
</dbReference>
<organism evidence="1">
    <name type="scientific">Rhizophora mucronata</name>
    <name type="common">Asiatic mangrove</name>
    <dbReference type="NCBI Taxonomy" id="61149"/>
    <lineage>
        <taxon>Eukaryota</taxon>
        <taxon>Viridiplantae</taxon>
        <taxon>Streptophyta</taxon>
        <taxon>Embryophyta</taxon>
        <taxon>Tracheophyta</taxon>
        <taxon>Spermatophyta</taxon>
        <taxon>Magnoliopsida</taxon>
        <taxon>eudicotyledons</taxon>
        <taxon>Gunneridae</taxon>
        <taxon>Pentapetalae</taxon>
        <taxon>rosids</taxon>
        <taxon>fabids</taxon>
        <taxon>Malpighiales</taxon>
        <taxon>Rhizophoraceae</taxon>
        <taxon>Rhizophora</taxon>
    </lineage>
</organism>
<sequence length="26" mass="2957">MQISAYSSNLNLVFVKFVAHDFIIIS</sequence>
<proteinExistence type="predicted"/>
<name>A0A2P2NSV7_RHIMU</name>
<evidence type="ECO:0000313" key="1">
    <source>
        <dbReference type="EMBL" id="MBX45514.1"/>
    </source>
</evidence>
<reference evidence="1" key="1">
    <citation type="submission" date="2018-02" db="EMBL/GenBank/DDBJ databases">
        <title>Rhizophora mucronata_Transcriptome.</title>
        <authorList>
            <person name="Meera S.P."/>
            <person name="Sreeshan A."/>
            <person name="Augustine A."/>
        </authorList>
    </citation>
    <scope>NUCLEOTIDE SEQUENCE</scope>
    <source>
        <tissue evidence="1">Leaf</tissue>
    </source>
</reference>
<dbReference type="AlphaFoldDB" id="A0A2P2NSV7"/>